<protein>
    <submittedName>
        <fullName evidence="1">Uncharacterized protein</fullName>
    </submittedName>
</protein>
<evidence type="ECO:0000313" key="1">
    <source>
        <dbReference type="EMBL" id="KII60394.1"/>
    </source>
</evidence>
<organism evidence="1 2">
    <name type="scientific">Thelohanellus kitauei</name>
    <name type="common">Myxosporean</name>
    <dbReference type="NCBI Taxonomy" id="669202"/>
    <lineage>
        <taxon>Eukaryota</taxon>
        <taxon>Metazoa</taxon>
        <taxon>Cnidaria</taxon>
        <taxon>Myxozoa</taxon>
        <taxon>Myxosporea</taxon>
        <taxon>Bivalvulida</taxon>
        <taxon>Platysporina</taxon>
        <taxon>Myxobolidae</taxon>
        <taxon>Thelohanellus</taxon>
    </lineage>
</organism>
<name>A0A0C2M7R0_THEKT</name>
<dbReference type="Proteomes" id="UP000031668">
    <property type="component" value="Unassembled WGS sequence"/>
</dbReference>
<evidence type="ECO:0000313" key="2">
    <source>
        <dbReference type="Proteomes" id="UP000031668"/>
    </source>
</evidence>
<reference evidence="1 2" key="1">
    <citation type="journal article" date="2014" name="Genome Biol. Evol.">
        <title>The genome of the myxosporean Thelohanellus kitauei shows adaptations to nutrient acquisition within its fish host.</title>
        <authorList>
            <person name="Yang Y."/>
            <person name="Xiong J."/>
            <person name="Zhou Z."/>
            <person name="Huo F."/>
            <person name="Miao W."/>
            <person name="Ran C."/>
            <person name="Liu Y."/>
            <person name="Zhang J."/>
            <person name="Feng J."/>
            <person name="Wang M."/>
            <person name="Wang M."/>
            <person name="Wang L."/>
            <person name="Yao B."/>
        </authorList>
    </citation>
    <scope>NUCLEOTIDE SEQUENCE [LARGE SCALE GENOMIC DNA]</scope>
    <source>
        <strain evidence="1">Wuqing</strain>
    </source>
</reference>
<dbReference type="AlphaFoldDB" id="A0A0C2M7R0"/>
<dbReference type="EMBL" id="JWZT01005643">
    <property type="protein sequence ID" value="KII60394.1"/>
    <property type="molecule type" value="Genomic_DNA"/>
</dbReference>
<accession>A0A0C2M7R0</accession>
<gene>
    <name evidence="1" type="ORF">RF11_07584</name>
</gene>
<comment type="caution">
    <text evidence="1">The sequence shown here is derived from an EMBL/GenBank/DDBJ whole genome shotgun (WGS) entry which is preliminary data.</text>
</comment>
<sequence>MNEPRFHWNKIKEKGITKDEFIHMHLMLEYACYRYLNFSLEKDEKKMYYFRNQIYSFTTAIGRLKPRSSFKYFLYELVPPYLLIMVNLIDSVRRVCKVNTMNDPDRESYVTRINNYLNFLLDDEDTTSEELHDLLRIFNRMVDPDRLASDLRKYNKELHLTLDAVIRVFLSSSSHPAIYNEYVTGDHNSLIELLYHVSRNMDCLLEGTNKNKKK</sequence>
<proteinExistence type="predicted"/>
<keyword evidence="2" id="KW-1185">Reference proteome</keyword>